<protein>
    <submittedName>
        <fullName evidence="1">Acetyltransferase (GNAT) domain-containing protein</fullName>
    </submittedName>
</protein>
<keyword evidence="2" id="KW-1185">Reference proteome</keyword>
<reference evidence="1 2" key="1">
    <citation type="submission" date="2016-10" db="EMBL/GenBank/DDBJ databases">
        <authorList>
            <person name="de Groot N.N."/>
        </authorList>
    </citation>
    <scope>NUCLEOTIDE SEQUENCE [LARGE SCALE GENOMIC DNA]</scope>
    <source>
        <strain evidence="1 2">ASO4-2</strain>
    </source>
</reference>
<evidence type="ECO:0000313" key="1">
    <source>
        <dbReference type="EMBL" id="SDB58116.1"/>
    </source>
</evidence>
<sequence length="357" mass="41139">MMFNEFECKEVDPGEFANHILDLFNSVFHRNIQMDQFSWKYLASKPEKARTWLTTKKETGEVVAAISAFKMTFFHEHREIIAYQLFDAMVKDEYRRHKIFSNTIRCLYDTLKKEGVDLCLAYGNSRSIPALNKILKDNVPMKSGHVFFHPIGLANVIQKFSLPPSIKPLFTFSLSPLYKTFCKAKISLKTSNVRFLELNKFDFVDMISMDKLKDMHILFPNRNAEYLSWKAFGPPDRIKNNLIIYAITKNDSAVGYCILSKDEKRNVLVIQSILCIDEMLLKEAIVGILRMACDLKYDGVLTNCSSKIYQEQYAKLGFVKGANVLGAINDMKGAFGDSIGKDHFWLQEPMDRDLFSY</sequence>
<dbReference type="Proteomes" id="UP000198771">
    <property type="component" value="Unassembled WGS sequence"/>
</dbReference>
<dbReference type="STRING" id="617002.SAMN05660653_02933"/>
<proteinExistence type="predicted"/>
<keyword evidence="1" id="KW-0808">Transferase</keyword>
<dbReference type="InterPro" id="IPR016181">
    <property type="entry name" value="Acyl_CoA_acyltransferase"/>
</dbReference>
<gene>
    <name evidence="1" type="ORF">SAMN05660653_02933</name>
</gene>
<dbReference type="SUPFAM" id="SSF55729">
    <property type="entry name" value="Acyl-CoA N-acyltransferases (Nat)"/>
    <property type="match status" value="1"/>
</dbReference>
<dbReference type="EMBL" id="FMXO01000019">
    <property type="protein sequence ID" value="SDB58116.1"/>
    <property type="molecule type" value="Genomic_DNA"/>
</dbReference>
<organism evidence="1 2">
    <name type="scientific">Desulfonatronum thiosulfatophilum</name>
    <dbReference type="NCBI Taxonomy" id="617002"/>
    <lineage>
        <taxon>Bacteria</taxon>
        <taxon>Pseudomonadati</taxon>
        <taxon>Thermodesulfobacteriota</taxon>
        <taxon>Desulfovibrionia</taxon>
        <taxon>Desulfovibrionales</taxon>
        <taxon>Desulfonatronaceae</taxon>
        <taxon>Desulfonatronum</taxon>
    </lineage>
</organism>
<name>A0A1G6EL62_9BACT</name>
<evidence type="ECO:0000313" key="2">
    <source>
        <dbReference type="Proteomes" id="UP000198771"/>
    </source>
</evidence>
<dbReference type="AlphaFoldDB" id="A0A1G6EL62"/>
<dbReference type="Gene3D" id="3.40.630.30">
    <property type="match status" value="1"/>
</dbReference>
<dbReference type="GO" id="GO:0016740">
    <property type="term" value="F:transferase activity"/>
    <property type="evidence" value="ECO:0007669"/>
    <property type="project" value="UniProtKB-KW"/>
</dbReference>
<accession>A0A1G6EL62</accession>